<keyword evidence="3" id="KW-1185">Reference proteome</keyword>
<comment type="caution">
    <text evidence="2">The sequence shown here is derived from an EMBL/GenBank/DDBJ whole genome shotgun (WGS) entry which is preliminary data.</text>
</comment>
<proteinExistence type="predicted"/>
<sequence>MAESVLARLDAGAEPRQRRRPGWKSAAGLIAIGAMAAAVVVAVFAPYGPREVAAAPTPEAAIRDARVAYTRSATRCYRVTIDARGREVFPLLAQEAERTLCTRGDRFVVEPGFGGKGAWGSDGAGRVWVAPTLDGAAAFTEVELPQGLRNVVKIHELEPDTLLDEVLASFEMDWSEPPTASTQTYSVEATRRGEVSPLQLASARLVIDKITKTVRSLELKRRGLANGYATLTFALTGAVERDDAAFTPEGHIRRGAPVYGRSKPLLRHRLLRQHLGDTLLGG</sequence>
<keyword evidence="1" id="KW-0812">Transmembrane</keyword>
<dbReference type="Proteomes" id="UP001272242">
    <property type="component" value="Unassembled WGS sequence"/>
</dbReference>
<feature type="transmembrane region" description="Helical" evidence="1">
    <location>
        <begin position="26"/>
        <end position="47"/>
    </location>
</feature>
<keyword evidence="1" id="KW-1133">Transmembrane helix</keyword>
<evidence type="ECO:0008006" key="4">
    <source>
        <dbReference type="Google" id="ProtNLM"/>
    </source>
</evidence>
<evidence type="ECO:0000313" key="2">
    <source>
        <dbReference type="EMBL" id="MDY3563455.1"/>
    </source>
</evidence>
<gene>
    <name evidence="2" type="ORF">R5W23_005066</name>
</gene>
<name>A0ABU5F776_9BACT</name>
<dbReference type="EMBL" id="JAXBLV010000240">
    <property type="protein sequence ID" value="MDY3563455.1"/>
    <property type="molecule type" value="Genomic_DNA"/>
</dbReference>
<keyword evidence="1" id="KW-0472">Membrane</keyword>
<accession>A0ABU5F776</accession>
<protein>
    <recommendedName>
        <fullName evidence="4">DUF4340 domain-containing protein</fullName>
    </recommendedName>
</protein>
<organism evidence="2 3">
    <name type="scientific">Gemmata algarum</name>
    <dbReference type="NCBI Taxonomy" id="2975278"/>
    <lineage>
        <taxon>Bacteria</taxon>
        <taxon>Pseudomonadati</taxon>
        <taxon>Planctomycetota</taxon>
        <taxon>Planctomycetia</taxon>
        <taxon>Gemmatales</taxon>
        <taxon>Gemmataceae</taxon>
        <taxon>Gemmata</taxon>
    </lineage>
</organism>
<evidence type="ECO:0000256" key="1">
    <source>
        <dbReference type="SAM" id="Phobius"/>
    </source>
</evidence>
<dbReference type="RefSeq" id="WP_320689649.1">
    <property type="nucleotide sequence ID" value="NZ_JAXBLV010000240.1"/>
</dbReference>
<evidence type="ECO:0000313" key="3">
    <source>
        <dbReference type="Proteomes" id="UP001272242"/>
    </source>
</evidence>
<reference evidence="3" key="1">
    <citation type="journal article" date="2023" name="Mar. Drugs">
        <title>Gemmata algarum, a Novel Planctomycete Isolated from an Algal Mat, Displays Antimicrobial Activity.</title>
        <authorList>
            <person name="Kumar G."/>
            <person name="Kallscheuer N."/>
            <person name="Kashif M."/>
            <person name="Ahamad S."/>
            <person name="Jagadeeshwari U."/>
            <person name="Pannikurungottu S."/>
            <person name="Haufschild T."/>
            <person name="Kabuu M."/>
            <person name="Sasikala C."/>
            <person name="Jogler C."/>
            <person name="Ramana C."/>
        </authorList>
    </citation>
    <scope>NUCLEOTIDE SEQUENCE [LARGE SCALE GENOMIC DNA]</scope>
    <source>
        <strain evidence="3">JC673</strain>
    </source>
</reference>